<keyword evidence="3" id="KW-1185">Reference proteome</keyword>
<evidence type="ECO:0000313" key="2">
    <source>
        <dbReference type="EMBL" id="ORY61956.1"/>
    </source>
</evidence>
<evidence type="ECO:0000313" key="3">
    <source>
        <dbReference type="Proteomes" id="UP000193920"/>
    </source>
</evidence>
<dbReference type="Proteomes" id="UP000193920">
    <property type="component" value="Unassembled WGS sequence"/>
</dbReference>
<gene>
    <name evidence="2" type="ORF">LY90DRAFT_505420</name>
</gene>
<sequence>MSAVNTSLSNDKKNGSIIKKTRHFFSKKKSKHNRNQSLVNNTSLIKEDSNKTLITSPHENNEGDQTNLKQNKPEIITKELNQKEVGVLSKSENLYDNGTYI</sequence>
<dbReference type="EMBL" id="MCOG01000058">
    <property type="protein sequence ID" value="ORY61956.1"/>
    <property type="molecule type" value="Genomic_DNA"/>
</dbReference>
<feature type="region of interest" description="Disordered" evidence="1">
    <location>
        <begin position="1"/>
        <end position="74"/>
    </location>
</feature>
<protein>
    <submittedName>
        <fullName evidence="2">Uncharacterized protein</fullName>
    </submittedName>
</protein>
<feature type="compositionally biased region" description="Polar residues" evidence="1">
    <location>
        <begin position="51"/>
        <end position="70"/>
    </location>
</feature>
<feature type="compositionally biased region" description="Basic residues" evidence="1">
    <location>
        <begin position="19"/>
        <end position="34"/>
    </location>
</feature>
<organism evidence="2 3">
    <name type="scientific">Neocallimastix californiae</name>
    <dbReference type="NCBI Taxonomy" id="1754190"/>
    <lineage>
        <taxon>Eukaryota</taxon>
        <taxon>Fungi</taxon>
        <taxon>Fungi incertae sedis</taxon>
        <taxon>Chytridiomycota</taxon>
        <taxon>Chytridiomycota incertae sedis</taxon>
        <taxon>Neocallimastigomycetes</taxon>
        <taxon>Neocallimastigales</taxon>
        <taxon>Neocallimastigaceae</taxon>
        <taxon>Neocallimastix</taxon>
    </lineage>
</organism>
<dbReference type="AlphaFoldDB" id="A0A1Y2DS62"/>
<comment type="caution">
    <text evidence="2">The sequence shown here is derived from an EMBL/GenBank/DDBJ whole genome shotgun (WGS) entry which is preliminary data.</text>
</comment>
<evidence type="ECO:0000256" key="1">
    <source>
        <dbReference type="SAM" id="MobiDB-lite"/>
    </source>
</evidence>
<reference evidence="2 3" key="1">
    <citation type="submission" date="2016-08" db="EMBL/GenBank/DDBJ databases">
        <title>A Parts List for Fungal Cellulosomes Revealed by Comparative Genomics.</title>
        <authorList>
            <consortium name="DOE Joint Genome Institute"/>
            <person name="Haitjema C.H."/>
            <person name="Gilmore S.P."/>
            <person name="Henske J.K."/>
            <person name="Solomon K.V."/>
            <person name="De Groot R."/>
            <person name="Kuo A."/>
            <person name="Mondo S.J."/>
            <person name="Salamov A.A."/>
            <person name="Labutti K."/>
            <person name="Zhao Z."/>
            <person name="Chiniquy J."/>
            <person name="Barry K."/>
            <person name="Brewer H.M."/>
            <person name="Purvine S.O."/>
            <person name="Wright A.T."/>
            <person name="Boxma B."/>
            <person name="Van Alen T."/>
            <person name="Hackstein J.H."/>
            <person name="Baker S.E."/>
            <person name="Grigoriev I.V."/>
            <person name="O'Malley M.A."/>
        </authorList>
    </citation>
    <scope>NUCLEOTIDE SEQUENCE [LARGE SCALE GENOMIC DNA]</scope>
    <source>
        <strain evidence="2 3">G1</strain>
    </source>
</reference>
<proteinExistence type="predicted"/>
<feature type="compositionally biased region" description="Polar residues" evidence="1">
    <location>
        <begin position="35"/>
        <end position="44"/>
    </location>
</feature>
<name>A0A1Y2DS62_9FUNG</name>
<accession>A0A1Y2DS62</accession>